<sequence length="936" mass="103038">MLTLRPYQREAIDSLYAYWQDKAGSPLIVLPTGCHAAGTRILMYDGSTKPVERVAANDNIMGPDSKPRRVLRTIAGREPMYRITPKKGEPFVVNENHILSLKTTNEGKKADRHPNSHRRAGEVENISVRDYLQKSRSWKHLRKLWRVGVDFECPANDNLPVPAYVVGAMLGDGSLNYTPTLTNMDKEVIDEVCGYAESVGVGLRVTQKPNNRALQISFPDTESDRSHRNRLVARLEDAGVWGMICDQKSIPAPYKTGSRQTRLEVLAGLLDTDGHLSRSNHFDFISKSETLSRDVAFVARSLGLAAYIKACDKFCQTGGGGTYWRVSISGDTVMIPNRVERQKASPRRQIKNPLVTGFSVEPVGEGEFYGFELDGDHLYLTDDFTVHHNSGKSLVLATVCKELIENYPDMRILICTHVRELILSNFRELLNIWPFAPAGIFSAGVGRRDADSQIIFGGVQTIASKTARIGHIDLVMVDEAHLMPRKSETQYGKLLAGLRAINPDLKLVGLTATPFRLGEGCLHEGEGALFDDICFEQPITAMIDGGYLVRPISKGMATTYDVSGVGKLGGDYKQNALQAAVDKDDLTRAVVDEIVLYGQDRKAWLAFCSGVEHAYHMRDEIRSRSINGVPITCETITGETPTGERDKILEDFNAGRLRALTNNSVLTTGTNLPIIDLVAFCRPTASAGLFVQMAGRGLRLHPAKENCLFLDFAGCVRRHGPIDAVIPPNARTGTGEAPVKCCPAEEGGCGSLVHASARECPDCGFEFPIDDTPKIHAHAADVPILSKGEATWRPVTSRRLYVHQKPGKPDSVKVAYICGMTAVNDWLGPAHTGYFKSKTDRWWVKHGGLRPMPKTALEFVERQGELADTAEIATKPDGRYWSVTDYRPAAANDNGEEHAPPAKIEVAKAEAAKTEADNDNRIGFASWEEMADEIPF</sequence>
<reference evidence="4 5" key="1">
    <citation type="submission" date="2018-11" db="EMBL/GenBank/DDBJ databases">
        <title>Pseudaminobacter arsenicus sp. nov., an arsenic-resistant bacterium isolated from arsenic-rich aquifers.</title>
        <authorList>
            <person name="Mu Y."/>
        </authorList>
    </citation>
    <scope>NUCLEOTIDE SEQUENCE [LARGE SCALE GENOMIC DNA]</scope>
    <source>
        <strain evidence="4 5">CB3</strain>
    </source>
</reference>
<dbReference type="AlphaFoldDB" id="A0A432VA30"/>
<evidence type="ECO:0000313" key="4">
    <source>
        <dbReference type="EMBL" id="RUM99004.1"/>
    </source>
</evidence>
<feature type="domain" description="DOD-type homing endonuclease" evidence="1">
    <location>
        <begin position="165"/>
        <end position="304"/>
    </location>
</feature>
<evidence type="ECO:0000259" key="3">
    <source>
        <dbReference type="PROSITE" id="PS51194"/>
    </source>
</evidence>
<dbReference type="GO" id="GO:0005829">
    <property type="term" value="C:cytosol"/>
    <property type="evidence" value="ECO:0007669"/>
    <property type="project" value="TreeGrafter"/>
</dbReference>
<dbReference type="InterPro" id="IPR007868">
    <property type="entry name" value="Hom_end_hint"/>
</dbReference>
<protein>
    <recommendedName>
        <fullName evidence="6">DEAD/DEAH box helicase</fullName>
    </recommendedName>
</protein>
<dbReference type="Proteomes" id="UP000281647">
    <property type="component" value="Unassembled WGS sequence"/>
</dbReference>
<dbReference type="GO" id="GO:0016787">
    <property type="term" value="F:hydrolase activity"/>
    <property type="evidence" value="ECO:0007669"/>
    <property type="project" value="InterPro"/>
</dbReference>
<dbReference type="InterPro" id="IPR006935">
    <property type="entry name" value="Helicase/UvrB_N"/>
</dbReference>
<evidence type="ECO:0000259" key="2">
    <source>
        <dbReference type="PROSITE" id="PS51192"/>
    </source>
</evidence>
<dbReference type="SMART" id="SM00490">
    <property type="entry name" value="HELICc"/>
    <property type="match status" value="1"/>
</dbReference>
<evidence type="ECO:0000259" key="1">
    <source>
        <dbReference type="PROSITE" id="PS50819"/>
    </source>
</evidence>
<dbReference type="PROSITE" id="PS51192">
    <property type="entry name" value="HELICASE_ATP_BIND_1"/>
    <property type="match status" value="1"/>
</dbReference>
<dbReference type="InterPro" id="IPR003587">
    <property type="entry name" value="Hint_dom_N"/>
</dbReference>
<evidence type="ECO:0000313" key="5">
    <source>
        <dbReference type="Proteomes" id="UP000281647"/>
    </source>
</evidence>
<dbReference type="InterPro" id="IPR001650">
    <property type="entry name" value="Helicase_C-like"/>
</dbReference>
<dbReference type="InterPro" id="IPR014001">
    <property type="entry name" value="Helicase_ATP-bd"/>
</dbReference>
<dbReference type="InterPro" id="IPR050742">
    <property type="entry name" value="Helicase_Restrict-Modif_Enz"/>
</dbReference>
<dbReference type="SUPFAM" id="SSF55608">
    <property type="entry name" value="Homing endonucleases"/>
    <property type="match status" value="1"/>
</dbReference>
<dbReference type="GO" id="GO:0005524">
    <property type="term" value="F:ATP binding"/>
    <property type="evidence" value="ECO:0007669"/>
    <property type="project" value="InterPro"/>
</dbReference>
<dbReference type="SUPFAM" id="SSF51294">
    <property type="entry name" value="Hedgehog/intein (Hint) domain"/>
    <property type="match status" value="1"/>
</dbReference>
<dbReference type="InterPro" id="IPR027417">
    <property type="entry name" value="P-loop_NTPase"/>
</dbReference>
<dbReference type="InterPro" id="IPR004042">
    <property type="entry name" value="Intein_endonuc_central"/>
</dbReference>
<dbReference type="GO" id="GO:0030908">
    <property type="term" value="P:protein splicing"/>
    <property type="evidence" value="ECO:0007669"/>
    <property type="project" value="InterPro"/>
</dbReference>
<dbReference type="Gene3D" id="2.170.16.10">
    <property type="entry name" value="Hedgehog/Intein (Hint) domain"/>
    <property type="match status" value="1"/>
</dbReference>
<dbReference type="RefSeq" id="WP_128624507.1">
    <property type="nucleotide sequence ID" value="NZ_ML133508.1"/>
</dbReference>
<dbReference type="InterPro" id="IPR036844">
    <property type="entry name" value="Hint_dom_sf"/>
</dbReference>
<dbReference type="SMART" id="SM00306">
    <property type="entry name" value="HintN"/>
    <property type="match status" value="1"/>
</dbReference>
<dbReference type="Pfam" id="PF05203">
    <property type="entry name" value="Hom_end_hint"/>
    <property type="match status" value="1"/>
</dbReference>
<dbReference type="EMBL" id="RKST01000003">
    <property type="protein sequence ID" value="RUM99004.1"/>
    <property type="molecule type" value="Genomic_DNA"/>
</dbReference>
<dbReference type="Gene3D" id="3.40.50.300">
    <property type="entry name" value="P-loop containing nucleotide triphosphate hydrolases"/>
    <property type="match status" value="2"/>
</dbReference>
<feature type="domain" description="Helicase C-terminal" evidence="3">
    <location>
        <begin position="590"/>
        <end position="740"/>
    </location>
</feature>
<comment type="caution">
    <text evidence="4">The sequence shown here is derived from an EMBL/GenBank/DDBJ whole genome shotgun (WGS) entry which is preliminary data.</text>
</comment>
<dbReference type="Pfam" id="PF04851">
    <property type="entry name" value="ResIII"/>
    <property type="match status" value="1"/>
</dbReference>
<gene>
    <name evidence="4" type="ORF">EET67_05015</name>
</gene>
<feature type="domain" description="Helicase ATP-binding" evidence="2">
    <location>
        <begin position="390"/>
        <end position="532"/>
    </location>
</feature>
<dbReference type="GO" id="GO:0003677">
    <property type="term" value="F:DNA binding"/>
    <property type="evidence" value="ECO:0007669"/>
    <property type="project" value="InterPro"/>
</dbReference>
<dbReference type="PANTHER" id="PTHR47396:SF1">
    <property type="entry name" value="ATP-DEPENDENT HELICASE IRC3-RELATED"/>
    <property type="match status" value="1"/>
</dbReference>
<proteinExistence type="predicted"/>
<dbReference type="GO" id="GO:0004519">
    <property type="term" value="F:endonuclease activity"/>
    <property type="evidence" value="ECO:0007669"/>
    <property type="project" value="InterPro"/>
</dbReference>
<evidence type="ECO:0008006" key="6">
    <source>
        <dbReference type="Google" id="ProtNLM"/>
    </source>
</evidence>
<dbReference type="OrthoDB" id="5194627at2"/>
<accession>A0A432VA30</accession>
<dbReference type="Pfam" id="PF14528">
    <property type="entry name" value="LAGLIDADG_3"/>
    <property type="match status" value="1"/>
</dbReference>
<dbReference type="InterPro" id="IPR027434">
    <property type="entry name" value="Homing_endonucl"/>
</dbReference>
<dbReference type="Gene3D" id="3.10.28.10">
    <property type="entry name" value="Homing endonucleases"/>
    <property type="match status" value="1"/>
</dbReference>
<name>A0A432VA30_9HYPH</name>
<dbReference type="PANTHER" id="PTHR47396">
    <property type="entry name" value="TYPE I RESTRICTION ENZYME ECOKI R PROTEIN"/>
    <property type="match status" value="1"/>
</dbReference>
<dbReference type="SUPFAM" id="SSF52540">
    <property type="entry name" value="P-loop containing nucleoside triphosphate hydrolases"/>
    <property type="match status" value="1"/>
</dbReference>
<dbReference type="CDD" id="cd00081">
    <property type="entry name" value="Hint"/>
    <property type="match status" value="1"/>
</dbReference>
<organism evidence="4 5">
    <name type="scientific">Borborobacter arsenicus</name>
    <dbReference type="NCBI Taxonomy" id="1851146"/>
    <lineage>
        <taxon>Bacteria</taxon>
        <taxon>Pseudomonadati</taxon>
        <taxon>Pseudomonadota</taxon>
        <taxon>Alphaproteobacteria</taxon>
        <taxon>Hyphomicrobiales</taxon>
        <taxon>Phyllobacteriaceae</taxon>
        <taxon>Borborobacter</taxon>
    </lineage>
</organism>
<dbReference type="PROSITE" id="PS51194">
    <property type="entry name" value="HELICASE_CTER"/>
    <property type="match status" value="1"/>
</dbReference>
<keyword evidence="5" id="KW-1185">Reference proteome</keyword>
<dbReference type="PROSITE" id="PS50819">
    <property type="entry name" value="INTEIN_ENDONUCLEASE"/>
    <property type="match status" value="1"/>
</dbReference>
<dbReference type="InterPro" id="IPR004860">
    <property type="entry name" value="LAGLIDADG_dom"/>
</dbReference>
<dbReference type="Pfam" id="PF00271">
    <property type="entry name" value="Helicase_C"/>
    <property type="match status" value="1"/>
</dbReference>